<evidence type="ECO:0000313" key="1">
    <source>
        <dbReference type="EMBL" id="CEA08415.1"/>
    </source>
</evidence>
<evidence type="ECO:0008006" key="2">
    <source>
        <dbReference type="Google" id="ProtNLM"/>
    </source>
</evidence>
<organism evidence="1">
    <name type="scientific">Arthrobacter saudimassiliensis</name>
    <dbReference type="NCBI Taxonomy" id="1461584"/>
    <lineage>
        <taxon>Bacteria</taxon>
        <taxon>Bacillati</taxon>
        <taxon>Actinomycetota</taxon>
        <taxon>Actinomycetes</taxon>
        <taxon>Micrococcales</taxon>
        <taxon>Micrococcaceae</taxon>
        <taxon>Arthrobacter</taxon>
    </lineage>
</organism>
<name>A0A078MQ69_9MICC</name>
<dbReference type="InterPro" id="IPR009097">
    <property type="entry name" value="Cyclic_Pdiesterase"/>
</dbReference>
<proteinExistence type="predicted"/>
<dbReference type="EMBL" id="LN483070">
    <property type="protein sequence ID" value="CEA08415.1"/>
    <property type="molecule type" value="Genomic_DNA"/>
</dbReference>
<dbReference type="AlphaFoldDB" id="A0A078MQ69"/>
<gene>
    <name evidence="1" type="ORF">BN1051_01763</name>
</gene>
<sequence>MATTGDGGTASEDEVRGLWGTDPRIYAQMRPDAASLAHLRSLQEALPRRPGLRLATPARLHLTLIHFGRVRDVHAVLQAALPGLEEEVFTAALGEYLQATRAVLPERSFTLDPVGTAGFGPGGRVLVVEYRPVPELLAVHAALYAVLERFLHRCGVQDIDAFTAGDPNFRHAARLRPHISLARGWNGAAPALPSLEPVTLEPMPVLYR</sequence>
<protein>
    <recommendedName>
        <fullName evidence="2">2',5' RNA ligase family</fullName>
    </recommendedName>
</protein>
<dbReference type="SUPFAM" id="SSF55144">
    <property type="entry name" value="LigT-like"/>
    <property type="match status" value="1"/>
</dbReference>
<dbReference type="Gene3D" id="3.90.1140.10">
    <property type="entry name" value="Cyclic phosphodiesterase"/>
    <property type="match status" value="1"/>
</dbReference>
<dbReference type="PATRIC" id="fig|1461584.3.peg.1744"/>
<reference evidence="1" key="1">
    <citation type="submission" date="2014-07" db="EMBL/GenBank/DDBJ databases">
        <authorList>
            <person name="Urmite Genomes Urmite Genomes"/>
        </authorList>
    </citation>
    <scope>NUCLEOTIDE SEQUENCE</scope>
    <source>
        <strain evidence="1">11W110_air</strain>
    </source>
</reference>
<accession>A0A078MQ69</accession>